<dbReference type="SUPFAM" id="SSF52540">
    <property type="entry name" value="P-loop containing nucleoside triphosphate hydrolases"/>
    <property type="match status" value="1"/>
</dbReference>
<proteinExistence type="predicted"/>
<dbReference type="SMART" id="SM00028">
    <property type="entry name" value="TPR"/>
    <property type="match status" value="8"/>
</dbReference>
<keyword evidence="5" id="KW-1185">Reference proteome</keyword>
<reference evidence="5" key="1">
    <citation type="submission" date="2016-10" db="EMBL/GenBank/DDBJ databases">
        <authorList>
            <person name="Varghese N."/>
            <person name="Submissions S."/>
        </authorList>
    </citation>
    <scope>NUCLEOTIDE SEQUENCE [LARGE SCALE GENOMIC DNA]</scope>
    <source>
        <strain evidence="5">DSM 17834</strain>
    </source>
</reference>
<dbReference type="Gene3D" id="1.25.40.10">
    <property type="entry name" value="Tetratricopeptide repeat domain"/>
    <property type="match status" value="4"/>
</dbReference>
<dbReference type="AlphaFoldDB" id="A0A1I5U125"/>
<dbReference type="Pfam" id="PF13432">
    <property type="entry name" value="TPR_16"/>
    <property type="match status" value="1"/>
</dbReference>
<dbReference type="STRING" id="289003.SAMN05216190_1232"/>
<dbReference type="InterPro" id="IPR026634">
    <property type="entry name" value="TPST-like"/>
</dbReference>
<dbReference type="PANTHER" id="PTHR12788:SF10">
    <property type="entry name" value="PROTEIN-TYROSINE SULFOTRANSFERASE"/>
    <property type="match status" value="1"/>
</dbReference>
<evidence type="ECO:0000256" key="2">
    <source>
        <dbReference type="PROSITE-ProRule" id="PRU00339"/>
    </source>
</evidence>
<dbReference type="SUPFAM" id="SSF48452">
    <property type="entry name" value="TPR-like"/>
    <property type="match status" value="3"/>
</dbReference>
<feature type="compositionally biased region" description="Basic and acidic residues" evidence="3">
    <location>
        <begin position="872"/>
        <end position="883"/>
    </location>
</feature>
<dbReference type="InterPro" id="IPR019734">
    <property type="entry name" value="TPR_rpt"/>
</dbReference>
<dbReference type="EMBL" id="FOWX01000023">
    <property type="protein sequence ID" value="SFP89000.1"/>
    <property type="molecule type" value="Genomic_DNA"/>
</dbReference>
<accession>A0A1I5U125</accession>
<evidence type="ECO:0000313" key="5">
    <source>
        <dbReference type="Proteomes" id="UP000198784"/>
    </source>
</evidence>
<dbReference type="Pfam" id="PF14559">
    <property type="entry name" value="TPR_19"/>
    <property type="match status" value="2"/>
</dbReference>
<dbReference type="Proteomes" id="UP000198784">
    <property type="component" value="Unassembled WGS sequence"/>
</dbReference>
<feature type="region of interest" description="Disordered" evidence="3">
    <location>
        <begin position="861"/>
        <end position="883"/>
    </location>
</feature>
<dbReference type="Gene3D" id="3.40.50.300">
    <property type="entry name" value="P-loop containing nucleotide triphosphate hydrolases"/>
    <property type="match status" value="1"/>
</dbReference>
<dbReference type="GO" id="GO:0008476">
    <property type="term" value="F:protein-tyrosine sulfotransferase activity"/>
    <property type="evidence" value="ECO:0007669"/>
    <property type="project" value="InterPro"/>
</dbReference>
<dbReference type="PANTHER" id="PTHR12788">
    <property type="entry name" value="PROTEIN-TYROSINE SULFOTRANSFERASE 2"/>
    <property type="match status" value="1"/>
</dbReference>
<dbReference type="Pfam" id="PF13469">
    <property type="entry name" value="Sulfotransfer_3"/>
    <property type="match status" value="1"/>
</dbReference>
<dbReference type="InterPro" id="IPR011990">
    <property type="entry name" value="TPR-like_helical_dom_sf"/>
</dbReference>
<keyword evidence="2" id="KW-0802">TPR repeat</keyword>
<organism evidence="4 5">
    <name type="scientific">Pseudomonas borbori</name>
    <dbReference type="NCBI Taxonomy" id="289003"/>
    <lineage>
        <taxon>Bacteria</taxon>
        <taxon>Pseudomonadati</taxon>
        <taxon>Pseudomonadota</taxon>
        <taxon>Gammaproteobacteria</taxon>
        <taxon>Pseudomonadales</taxon>
        <taxon>Pseudomonadaceae</taxon>
        <taxon>Pseudomonas</taxon>
    </lineage>
</organism>
<keyword evidence="1" id="KW-0808">Transferase</keyword>
<gene>
    <name evidence="4" type="ORF">SAMN05216190_1232</name>
</gene>
<dbReference type="PROSITE" id="PS50005">
    <property type="entry name" value="TPR"/>
    <property type="match status" value="2"/>
</dbReference>
<evidence type="ECO:0000313" key="4">
    <source>
        <dbReference type="EMBL" id="SFP89000.1"/>
    </source>
</evidence>
<protein>
    <submittedName>
        <fullName evidence="4">Tetratricopeptide repeat-containing protein</fullName>
    </submittedName>
</protein>
<feature type="repeat" description="TPR" evidence="2">
    <location>
        <begin position="101"/>
        <end position="134"/>
    </location>
</feature>
<sequence>MMLSILRGLADRQDFPALRGAAEAAWEDSADPACLALLAFAQAQLGEFEEAGHALSGLLELIDRLDCETRVDLGAVCLSLGRVDEAGALLEAVLAVQPGHSLALARLAWCRMQQGRVDQALELYQRSAAVQPRQAVLLSIAQLHLQMDHAPGALEALELAANLWTEQADEWPEPLQQYHQARLHRLQLEVWLAAGQQAEVEAWLAARRSALPEQDWCALLQGYAQLLQGGGQHAQAEDALREGLKHCPQHLPLYSQLAEIAALQGRTAQAAALLRRAIRLAEEQEDDLVPLWVRLSSLLLQHNPIAARQAAERAMALVDSLAQAGRGSCEQLGSWRVQAELALAGVESHELHYVEAEQRYQSLLEKHPGLLAALIGLGQLRMQLGRIDEAVTLFARASEIDPARGHAALINARHFPDDVATLEQLERLARMPGPEGRVRSGLLFSLAAAWEKRKDYAKAFVLADEANTASRKLLNYDPVAHRQRCARIRHAFNRELYEHRGGLGNHSTLPVFVLGMPRSGTTLIEQILAGHSQIHGAGELGVIPGVIAGLERWERRVGSGRHYPDCVDDLSAKVVAGITGNILKELQEYAPEALHVVDKLPHNFENIGLIKLLFPNARIISVRRDPRDIAISNYFTDYAAKHGGMGFAYDLTWIGEQLADHNLLLQHWDQVFPGEILQVRYEDVLADPEREARRMLAYVGVAWEPQVLNFSELQRPVKTASVWQVRQPLYTTSMAKWARYEAYLAPLIRGTNARIEWQPITDMVTLPVPGLLETGVAFYREERLDDAEYHFKQLLHHLPEHAAATFMVGLIYVRKGHLDEGIALMLKAHEQCPWNGQWRDDLAQAYEMAGEPEKAALLKRKKPHSAHASVTDNEHEIDGEFAW</sequence>
<name>A0A1I5U125_9PSED</name>
<evidence type="ECO:0000256" key="1">
    <source>
        <dbReference type="ARBA" id="ARBA00022679"/>
    </source>
</evidence>
<dbReference type="RefSeq" id="WP_090502887.1">
    <property type="nucleotide sequence ID" value="NZ_FOWX01000023.1"/>
</dbReference>
<dbReference type="OrthoDB" id="9815894at2"/>
<feature type="repeat" description="TPR" evidence="2">
    <location>
        <begin position="371"/>
        <end position="404"/>
    </location>
</feature>
<evidence type="ECO:0000256" key="3">
    <source>
        <dbReference type="SAM" id="MobiDB-lite"/>
    </source>
</evidence>
<dbReference type="InterPro" id="IPR027417">
    <property type="entry name" value="P-loop_NTPase"/>
</dbReference>